<evidence type="ECO:0000313" key="2">
    <source>
        <dbReference type="Proteomes" id="UP000765509"/>
    </source>
</evidence>
<protein>
    <submittedName>
        <fullName evidence="1">Uncharacterized protein</fullName>
    </submittedName>
</protein>
<proteinExistence type="predicted"/>
<organism evidence="1 2">
    <name type="scientific">Austropuccinia psidii MF-1</name>
    <dbReference type="NCBI Taxonomy" id="1389203"/>
    <lineage>
        <taxon>Eukaryota</taxon>
        <taxon>Fungi</taxon>
        <taxon>Dikarya</taxon>
        <taxon>Basidiomycota</taxon>
        <taxon>Pucciniomycotina</taxon>
        <taxon>Pucciniomycetes</taxon>
        <taxon>Pucciniales</taxon>
        <taxon>Sphaerophragmiaceae</taxon>
        <taxon>Austropuccinia</taxon>
    </lineage>
</organism>
<accession>A0A9Q3DV39</accession>
<sequence length="74" mass="8587">MHDHSKLALSEVSGLTTCRKTCWLIREFTHLVLLNFHRRPINHEKKEETAFVGAIWCSLLHQEAACRILLCQDS</sequence>
<dbReference type="Proteomes" id="UP000765509">
    <property type="component" value="Unassembled WGS sequence"/>
</dbReference>
<dbReference type="AlphaFoldDB" id="A0A9Q3DV39"/>
<comment type="caution">
    <text evidence="1">The sequence shown here is derived from an EMBL/GenBank/DDBJ whole genome shotgun (WGS) entry which is preliminary data.</text>
</comment>
<feature type="non-terminal residue" evidence="1">
    <location>
        <position position="1"/>
    </location>
</feature>
<evidence type="ECO:0000313" key="1">
    <source>
        <dbReference type="EMBL" id="MBW0506357.1"/>
    </source>
</evidence>
<gene>
    <name evidence="1" type="ORF">O181_046072</name>
</gene>
<keyword evidence="2" id="KW-1185">Reference proteome</keyword>
<reference evidence="1" key="1">
    <citation type="submission" date="2021-03" db="EMBL/GenBank/DDBJ databases">
        <title>Draft genome sequence of rust myrtle Austropuccinia psidii MF-1, a brazilian biotype.</title>
        <authorList>
            <person name="Quecine M.C."/>
            <person name="Pachon D.M.R."/>
            <person name="Bonatelli M.L."/>
            <person name="Correr F.H."/>
            <person name="Franceschini L.M."/>
            <person name="Leite T.F."/>
            <person name="Margarido G.R.A."/>
            <person name="Almeida C.A."/>
            <person name="Ferrarezi J.A."/>
            <person name="Labate C.A."/>
        </authorList>
    </citation>
    <scope>NUCLEOTIDE SEQUENCE</scope>
    <source>
        <strain evidence="1">MF-1</strain>
    </source>
</reference>
<dbReference type="EMBL" id="AVOT02019034">
    <property type="protein sequence ID" value="MBW0506357.1"/>
    <property type="molecule type" value="Genomic_DNA"/>
</dbReference>
<name>A0A9Q3DV39_9BASI</name>